<evidence type="ECO:0000313" key="1">
    <source>
        <dbReference type="EMBL" id="KAJ9070471.1"/>
    </source>
</evidence>
<dbReference type="EMBL" id="QTSX02003573">
    <property type="protein sequence ID" value="KAJ9070471.1"/>
    <property type="molecule type" value="Genomic_DNA"/>
</dbReference>
<keyword evidence="2" id="KW-1185">Reference proteome</keyword>
<proteinExistence type="predicted"/>
<accession>A0ACC2T7C7</accession>
<organism evidence="1 2">
    <name type="scientific">Entomophthora muscae</name>
    <dbReference type="NCBI Taxonomy" id="34485"/>
    <lineage>
        <taxon>Eukaryota</taxon>
        <taxon>Fungi</taxon>
        <taxon>Fungi incertae sedis</taxon>
        <taxon>Zoopagomycota</taxon>
        <taxon>Entomophthoromycotina</taxon>
        <taxon>Entomophthoromycetes</taxon>
        <taxon>Entomophthorales</taxon>
        <taxon>Entomophthoraceae</taxon>
        <taxon>Entomophthora</taxon>
    </lineage>
</organism>
<reference evidence="1" key="1">
    <citation type="submission" date="2022-04" db="EMBL/GenBank/DDBJ databases">
        <title>Genome of the entomopathogenic fungus Entomophthora muscae.</title>
        <authorList>
            <person name="Elya C."/>
            <person name="Lovett B.R."/>
            <person name="Lee E."/>
            <person name="Macias A.M."/>
            <person name="Hajek A.E."/>
            <person name="De Bivort B.L."/>
            <person name="Kasson M.T."/>
            <person name="De Fine Licht H.H."/>
            <person name="Stajich J.E."/>
        </authorList>
    </citation>
    <scope>NUCLEOTIDE SEQUENCE</scope>
    <source>
        <strain evidence="1">Berkeley</strain>
    </source>
</reference>
<name>A0ACC2T7C7_9FUNG</name>
<protein>
    <submittedName>
        <fullName evidence="1">Uncharacterized protein</fullName>
    </submittedName>
</protein>
<sequence>MASFIYCPDEACHVGITMHQLVAKMRKRSSEHVGLDEPRGYFVTDEHGLNASFSLAMDKEPCFDKSCLKKLAMLRDQNKIGLAGHVKKGVKRIRLDNSLEKTNHSLVMFVIYLIPGSLSRMLGSKRYLGGCADAAFSNLKVLVVCSASSDVFQKLISNLVALGQTHATQQTTLEQLLALICSLVKEAFDQLRLQRQASAPNSQYPLVFIAIGYFPEPASFEYDGLVHAMTGNEISHNGFWFTSRALEGPSQNPRQRDSPSFSKGSISRDSINAHL</sequence>
<evidence type="ECO:0000313" key="2">
    <source>
        <dbReference type="Proteomes" id="UP001165960"/>
    </source>
</evidence>
<gene>
    <name evidence="1" type="ORF">DSO57_1007663</name>
</gene>
<dbReference type="Proteomes" id="UP001165960">
    <property type="component" value="Unassembled WGS sequence"/>
</dbReference>
<comment type="caution">
    <text evidence="1">The sequence shown here is derived from an EMBL/GenBank/DDBJ whole genome shotgun (WGS) entry which is preliminary data.</text>
</comment>